<comment type="caution">
    <text evidence="2">The sequence shown here is derived from an EMBL/GenBank/DDBJ whole genome shotgun (WGS) entry which is preliminary data.</text>
</comment>
<name>W7D6F0_9LIST</name>
<evidence type="ECO:0000313" key="2">
    <source>
        <dbReference type="EMBL" id="EUJ43361.1"/>
    </source>
</evidence>
<organism evidence="2 3">
    <name type="scientific">Listeria riparia FSL S10-1204</name>
    <dbReference type="NCBI Taxonomy" id="1265816"/>
    <lineage>
        <taxon>Bacteria</taxon>
        <taxon>Bacillati</taxon>
        <taxon>Bacillota</taxon>
        <taxon>Bacilli</taxon>
        <taxon>Bacillales</taxon>
        <taxon>Listeriaceae</taxon>
        <taxon>Listeria</taxon>
    </lineage>
</organism>
<evidence type="ECO:0000256" key="1">
    <source>
        <dbReference type="SAM" id="Phobius"/>
    </source>
</evidence>
<dbReference type="AlphaFoldDB" id="W7D6F0"/>
<protein>
    <submittedName>
        <fullName evidence="2">Uncharacterized protein</fullName>
    </submittedName>
</protein>
<proteinExistence type="predicted"/>
<evidence type="ECO:0000313" key="3">
    <source>
        <dbReference type="Proteomes" id="UP000019248"/>
    </source>
</evidence>
<keyword evidence="1" id="KW-0472">Membrane</keyword>
<gene>
    <name evidence="2" type="ORF">PRIP_13614</name>
</gene>
<sequence>MIFSQGFIDQLAIIAELLVLTGKHILNHLQGLIGDNNATKFTYKRKISFVFSVNYVVLILTLFHERKAQHKKD</sequence>
<dbReference type="EMBL" id="AODL01000025">
    <property type="protein sequence ID" value="EUJ43361.1"/>
    <property type="molecule type" value="Genomic_DNA"/>
</dbReference>
<keyword evidence="1" id="KW-1133">Transmembrane helix</keyword>
<keyword evidence="1" id="KW-0812">Transmembrane</keyword>
<keyword evidence="3" id="KW-1185">Reference proteome</keyword>
<reference evidence="2 3" key="1">
    <citation type="journal article" date="2014" name="Int. J. Syst. Evol. Microbiol.">
        <title>Listeria floridensis sp. nov., Listeria aquatica sp. nov., Listeria cornellensis sp. nov., Listeria riparia sp. nov. and Listeria grandensis sp. nov., from agricultural and natural environments.</title>
        <authorList>
            <person name="den Bakker H.C."/>
            <person name="Warchocki S."/>
            <person name="Wright E.M."/>
            <person name="Allred A.F."/>
            <person name="Ahlstrom C."/>
            <person name="Manuel C.S."/>
            <person name="Stasiewicz M.J."/>
            <person name="Burrell A."/>
            <person name="Roof S."/>
            <person name="Strawn L."/>
            <person name="Fortes E.D."/>
            <person name="Nightingale K.K."/>
            <person name="Kephart D."/>
            <person name="Wiedmann M."/>
        </authorList>
    </citation>
    <scope>NUCLEOTIDE SEQUENCE [LARGE SCALE GENOMIC DNA]</scope>
    <source>
        <strain evidence="2 3">FSL S10-1204</strain>
    </source>
</reference>
<accession>W7D6F0</accession>
<dbReference type="Proteomes" id="UP000019248">
    <property type="component" value="Unassembled WGS sequence"/>
</dbReference>
<feature type="transmembrane region" description="Helical" evidence="1">
    <location>
        <begin position="46"/>
        <end position="63"/>
    </location>
</feature>